<gene>
    <name evidence="2" type="ORF">AA314_00146</name>
    <name evidence="3" type="ORF">ATI61_12283</name>
</gene>
<feature type="signal peptide" evidence="1">
    <location>
        <begin position="1"/>
        <end position="26"/>
    </location>
</feature>
<dbReference type="Proteomes" id="UP000035579">
    <property type="component" value="Chromosome"/>
</dbReference>
<proteinExistence type="predicted"/>
<organism evidence="2 4">
    <name type="scientific">Archangium gephyra</name>
    <dbReference type="NCBI Taxonomy" id="48"/>
    <lineage>
        <taxon>Bacteria</taxon>
        <taxon>Pseudomonadati</taxon>
        <taxon>Myxococcota</taxon>
        <taxon>Myxococcia</taxon>
        <taxon>Myxococcales</taxon>
        <taxon>Cystobacterineae</taxon>
        <taxon>Archangiaceae</taxon>
        <taxon>Archangium</taxon>
    </lineage>
</organism>
<keyword evidence="5" id="KW-1185">Reference proteome</keyword>
<evidence type="ECO:0000256" key="1">
    <source>
        <dbReference type="SAM" id="SignalP"/>
    </source>
</evidence>
<feature type="chain" id="PRO_5042208296" description="Lipoprotein" evidence="1">
    <location>
        <begin position="27"/>
        <end position="155"/>
    </location>
</feature>
<accession>A0AAC8PZY1</accession>
<evidence type="ECO:0008006" key="6">
    <source>
        <dbReference type="Google" id="ProtNLM"/>
    </source>
</evidence>
<evidence type="ECO:0000313" key="4">
    <source>
        <dbReference type="Proteomes" id="UP000035579"/>
    </source>
</evidence>
<sequence>MVSLRHLAGQLLVLGMMFLFSGNAQAQTYFLTGGPELTQEQRANVFAYVKNAWQLADGKSATDLEAHRRWARGQTATVVNGEVDFLVDQTMAKVRRLGKDKLQQVFANLKQGAVIAGNKAEGHSLETHLNWAREQTEEAIRGELVRIALAGYKAF</sequence>
<reference evidence="3 5" key="2">
    <citation type="submission" date="2018-08" db="EMBL/GenBank/DDBJ databases">
        <title>Genomic Encyclopedia of Archaeal and Bacterial Type Strains, Phase II (KMG-II): from individual species to whole genera.</title>
        <authorList>
            <person name="Goeker M."/>
        </authorList>
    </citation>
    <scope>NUCLEOTIDE SEQUENCE [LARGE SCALE GENOMIC DNA]</scope>
    <source>
        <strain evidence="3 5">DSM 2261</strain>
    </source>
</reference>
<dbReference type="KEGG" id="age:AA314_00146"/>
<dbReference type="EMBL" id="CP011509">
    <property type="protein sequence ID" value="AKI98519.1"/>
    <property type="molecule type" value="Genomic_DNA"/>
</dbReference>
<name>A0AAC8PZY1_9BACT</name>
<dbReference type="AlphaFoldDB" id="A0AAC8PZY1"/>
<dbReference type="Proteomes" id="UP000256345">
    <property type="component" value="Unassembled WGS sequence"/>
</dbReference>
<evidence type="ECO:0000313" key="3">
    <source>
        <dbReference type="EMBL" id="REG20383.1"/>
    </source>
</evidence>
<evidence type="ECO:0000313" key="5">
    <source>
        <dbReference type="Proteomes" id="UP000256345"/>
    </source>
</evidence>
<protein>
    <recommendedName>
        <fullName evidence="6">Lipoprotein</fullName>
    </recommendedName>
</protein>
<keyword evidence="1" id="KW-0732">Signal</keyword>
<dbReference type="RefSeq" id="WP_047853856.1">
    <property type="nucleotide sequence ID" value="NZ_CP011509.1"/>
</dbReference>
<reference evidence="2 4" key="1">
    <citation type="submission" date="2015-05" db="EMBL/GenBank/DDBJ databases">
        <title>Genome assembly of Archangium gephyra DSM 2261.</title>
        <authorList>
            <person name="Sharma G."/>
            <person name="Subramanian S."/>
        </authorList>
    </citation>
    <scope>NUCLEOTIDE SEQUENCE [LARGE SCALE GENOMIC DNA]</scope>
    <source>
        <strain evidence="2 4">DSM 2261</strain>
    </source>
</reference>
<dbReference type="EMBL" id="QUMU01000022">
    <property type="protein sequence ID" value="REG20383.1"/>
    <property type="molecule type" value="Genomic_DNA"/>
</dbReference>
<evidence type="ECO:0000313" key="2">
    <source>
        <dbReference type="EMBL" id="AKI98519.1"/>
    </source>
</evidence>